<feature type="region of interest" description="Disordered" evidence="6">
    <location>
        <begin position="1"/>
        <end position="20"/>
    </location>
</feature>
<keyword evidence="4" id="KW-0472">Membrane</keyword>
<sequence length="131" mass="14287">MASRSTSGGRSSSSREGTAKAMVTDQITQAILSTSNVIHLMQQSSPAQAQLSKLPRNLLAKASVIKNTGQVLDQMPRVISSLDSYMENGLQSVPHLKTVNQLLENIENFQLRPLSESPLPQMVREPNHPPV</sequence>
<dbReference type="AlphaFoldDB" id="A0A7N0RDS1"/>
<dbReference type="Gramene" id="Kaladp0008s0511.1.v1.1">
    <property type="protein sequence ID" value="Kaladp0008s0511.1.v1.1"/>
    <property type="gene ID" value="Kaladp0008s0511.v1.1"/>
</dbReference>
<dbReference type="Pfam" id="PF16088">
    <property type="entry name" value="BORCS7"/>
    <property type="match status" value="1"/>
</dbReference>
<evidence type="ECO:0000313" key="7">
    <source>
        <dbReference type="EnsemblPlants" id="Kaladp0008s0511.1.v1.1"/>
    </source>
</evidence>
<keyword evidence="8" id="KW-1185">Reference proteome</keyword>
<keyword evidence="5" id="KW-0458">Lysosome</keyword>
<dbReference type="OMA" id="EPGNQSQ"/>
<evidence type="ECO:0000256" key="2">
    <source>
        <dbReference type="ARBA" id="ARBA00005433"/>
    </source>
</evidence>
<reference evidence="7" key="1">
    <citation type="submission" date="2021-01" db="UniProtKB">
        <authorList>
            <consortium name="EnsemblPlants"/>
        </authorList>
    </citation>
    <scope>IDENTIFICATION</scope>
</reference>
<accession>A0A7N0RDS1</accession>
<comment type="subcellular location">
    <subcellularLocation>
        <location evidence="1">Lysosome membrane</location>
    </subcellularLocation>
</comment>
<organism evidence="7 8">
    <name type="scientific">Kalanchoe fedtschenkoi</name>
    <name type="common">Lavender scallops</name>
    <name type="synonym">South American air plant</name>
    <dbReference type="NCBI Taxonomy" id="63787"/>
    <lineage>
        <taxon>Eukaryota</taxon>
        <taxon>Viridiplantae</taxon>
        <taxon>Streptophyta</taxon>
        <taxon>Embryophyta</taxon>
        <taxon>Tracheophyta</taxon>
        <taxon>Spermatophyta</taxon>
        <taxon>Magnoliopsida</taxon>
        <taxon>eudicotyledons</taxon>
        <taxon>Gunneridae</taxon>
        <taxon>Pentapetalae</taxon>
        <taxon>Saxifragales</taxon>
        <taxon>Crassulaceae</taxon>
        <taxon>Kalanchoe</taxon>
    </lineage>
</organism>
<dbReference type="InterPro" id="IPR032143">
    <property type="entry name" value="BORCS7"/>
</dbReference>
<evidence type="ECO:0000256" key="4">
    <source>
        <dbReference type="ARBA" id="ARBA00023136"/>
    </source>
</evidence>
<proteinExistence type="inferred from homology"/>
<evidence type="ECO:0000256" key="1">
    <source>
        <dbReference type="ARBA" id="ARBA00004656"/>
    </source>
</evidence>
<protein>
    <recommendedName>
        <fullName evidence="3">BLOC-1-related complex subunit 7</fullName>
    </recommendedName>
</protein>
<feature type="compositionally biased region" description="Low complexity" evidence="6">
    <location>
        <begin position="1"/>
        <end position="16"/>
    </location>
</feature>
<dbReference type="EnsemblPlants" id="Kaladp0008s0511.1.v1.1">
    <property type="protein sequence ID" value="Kaladp0008s0511.1.v1.1"/>
    <property type="gene ID" value="Kaladp0008s0511.v1.1"/>
</dbReference>
<evidence type="ECO:0000313" key="8">
    <source>
        <dbReference type="Proteomes" id="UP000594263"/>
    </source>
</evidence>
<name>A0A7N0RDS1_KALFE</name>
<evidence type="ECO:0000256" key="6">
    <source>
        <dbReference type="SAM" id="MobiDB-lite"/>
    </source>
</evidence>
<dbReference type="Proteomes" id="UP000594263">
    <property type="component" value="Unplaced"/>
</dbReference>
<dbReference type="GO" id="GO:0005765">
    <property type="term" value="C:lysosomal membrane"/>
    <property type="evidence" value="ECO:0007669"/>
    <property type="project" value="UniProtKB-SubCell"/>
</dbReference>
<evidence type="ECO:0000256" key="3">
    <source>
        <dbReference type="ARBA" id="ARBA00022295"/>
    </source>
</evidence>
<comment type="similarity">
    <text evidence="2">Belongs to the BORCS7 family.</text>
</comment>
<evidence type="ECO:0000256" key="5">
    <source>
        <dbReference type="ARBA" id="ARBA00023228"/>
    </source>
</evidence>